<dbReference type="Pfam" id="PF00196">
    <property type="entry name" value="GerE"/>
    <property type="match status" value="1"/>
</dbReference>
<evidence type="ECO:0000256" key="3">
    <source>
        <dbReference type="ARBA" id="ARBA00023163"/>
    </source>
</evidence>
<feature type="domain" description="HTH luxR-type" evidence="4">
    <location>
        <begin position="142"/>
        <end position="207"/>
    </location>
</feature>
<evidence type="ECO:0000256" key="2">
    <source>
        <dbReference type="ARBA" id="ARBA00023125"/>
    </source>
</evidence>
<dbReference type="PANTHER" id="PTHR44688:SF16">
    <property type="entry name" value="DNA-BINDING TRANSCRIPTIONAL ACTIVATOR DEVR_DOSR"/>
    <property type="match status" value="1"/>
</dbReference>
<keyword evidence="1" id="KW-0805">Transcription regulation</keyword>
<sequence length="215" mass="23944">MNAMSKLTSEVSTPARRWAARLCLAKDATQASRILDRAFLDLGFEADDHRRREDRDPHDGIREIAARSATNDREASVHALHLASWSNGTKRPCCGSHERSARRPHDGLAGNGTAGAEDLRFLAELYRRLHRETVHGKCECERIAEPTPLNQKQIECLRWAAAGKSYGDIAAIVGISERTVRYHLDNARSVYGFATITQAIVQAAKQLDFDPLDAR</sequence>
<dbReference type="GO" id="GO:0003677">
    <property type="term" value="F:DNA binding"/>
    <property type="evidence" value="ECO:0007669"/>
    <property type="project" value="UniProtKB-KW"/>
</dbReference>
<dbReference type="AlphaFoldDB" id="A0A918XT18"/>
<dbReference type="Proteomes" id="UP000630353">
    <property type="component" value="Unassembled WGS sequence"/>
</dbReference>
<dbReference type="RefSeq" id="WP_189989432.1">
    <property type="nucleotide sequence ID" value="NZ_BMZS01000004.1"/>
</dbReference>
<dbReference type="CDD" id="cd06170">
    <property type="entry name" value="LuxR_C_like"/>
    <property type="match status" value="1"/>
</dbReference>
<dbReference type="EMBL" id="BMZS01000004">
    <property type="protein sequence ID" value="GHD49835.1"/>
    <property type="molecule type" value="Genomic_DNA"/>
</dbReference>
<dbReference type="Gene3D" id="1.10.10.10">
    <property type="entry name" value="Winged helix-like DNA-binding domain superfamily/Winged helix DNA-binding domain"/>
    <property type="match status" value="1"/>
</dbReference>
<protein>
    <recommendedName>
        <fullName evidence="4">HTH luxR-type domain-containing protein</fullName>
    </recommendedName>
</protein>
<dbReference type="InterPro" id="IPR000792">
    <property type="entry name" value="Tscrpt_reg_LuxR_C"/>
</dbReference>
<reference evidence="5" key="1">
    <citation type="journal article" date="2014" name="Int. J. Syst. Evol. Microbiol.">
        <title>Complete genome sequence of Corynebacterium casei LMG S-19264T (=DSM 44701T), isolated from a smear-ripened cheese.</title>
        <authorList>
            <consortium name="US DOE Joint Genome Institute (JGI-PGF)"/>
            <person name="Walter F."/>
            <person name="Albersmeier A."/>
            <person name="Kalinowski J."/>
            <person name="Ruckert C."/>
        </authorList>
    </citation>
    <scope>NUCLEOTIDE SEQUENCE</scope>
    <source>
        <strain evidence="5">KCTC 42651</strain>
    </source>
</reference>
<dbReference type="InterPro" id="IPR036388">
    <property type="entry name" value="WH-like_DNA-bd_sf"/>
</dbReference>
<keyword evidence="2" id="KW-0238">DNA-binding</keyword>
<comment type="caution">
    <text evidence="5">The sequence shown here is derived from an EMBL/GenBank/DDBJ whole genome shotgun (WGS) entry which is preliminary data.</text>
</comment>
<accession>A0A918XT18</accession>
<keyword evidence="3" id="KW-0804">Transcription</keyword>
<dbReference type="GO" id="GO:0006355">
    <property type="term" value="P:regulation of DNA-templated transcription"/>
    <property type="evidence" value="ECO:0007669"/>
    <property type="project" value="InterPro"/>
</dbReference>
<proteinExistence type="predicted"/>
<evidence type="ECO:0000259" key="4">
    <source>
        <dbReference type="PROSITE" id="PS50043"/>
    </source>
</evidence>
<organism evidence="5 6">
    <name type="scientific">Thalassobaculum fulvum</name>
    <dbReference type="NCBI Taxonomy" id="1633335"/>
    <lineage>
        <taxon>Bacteria</taxon>
        <taxon>Pseudomonadati</taxon>
        <taxon>Pseudomonadota</taxon>
        <taxon>Alphaproteobacteria</taxon>
        <taxon>Rhodospirillales</taxon>
        <taxon>Thalassobaculaceae</taxon>
        <taxon>Thalassobaculum</taxon>
    </lineage>
</organism>
<evidence type="ECO:0000313" key="6">
    <source>
        <dbReference type="Proteomes" id="UP000630353"/>
    </source>
</evidence>
<dbReference type="SMART" id="SM00421">
    <property type="entry name" value="HTH_LUXR"/>
    <property type="match status" value="1"/>
</dbReference>
<evidence type="ECO:0000256" key="1">
    <source>
        <dbReference type="ARBA" id="ARBA00023015"/>
    </source>
</evidence>
<name>A0A918XT18_9PROT</name>
<keyword evidence="6" id="KW-1185">Reference proteome</keyword>
<gene>
    <name evidence="5" type="ORF">GCM10017083_22650</name>
</gene>
<dbReference type="SUPFAM" id="SSF46894">
    <property type="entry name" value="C-terminal effector domain of the bipartite response regulators"/>
    <property type="match status" value="1"/>
</dbReference>
<dbReference type="PANTHER" id="PTHR44688">
    <property type="entry name" value="DNA-BINDING TRANSCRIPTIONAL ACTIVATOR DEVR_DOSR"/>
    <property type="match status" value="1"/>
</dbReference>
<dbReference type="PRINTS" id="PR00038">
    <property type="entry name" value="HTHLUXR"/>
</dbReference>
<dbReference type="PROSITE" id="PS50043">
    <property type="entry name" value="HTH_LUXR_2"/>
    <property type="match status" value="1"/>
</dbReference>
<reference evidence="5" key="2">
    <citation type="submission" date="2020-09" db="EMBL/GenBank/DDBJ databases">
        <authorList>
            <person name="Sun Q."/>
            <person name="Kim S."/>
        </authorList>
    </citation>
    <scope>NUCLEOTIDE SEQUENCE</scope>
    <source>
        <strain evidence="5">KCTC 42651</strain>
    </source>
</reference>
<dbReference type="InterPro" id="IPR016032">
    <property type="entry name" value="Sig_transdc_resp-reg_C-effctor"/>
</dbReference>
<evidence type="ECO:0000313" key="5">
    <source>
        <dbReference type="EMBL" id="GHD49835.1"/>
    </source>
</evidence>